<comment type="caution">
    <text evidence="1">The sequence shown here is derived from an EMBL/GenBank/DDBJ whole genome shotgun (WGS) entry which is preliminary data.</text>
</comment>
<accession>A0A9D4CHQ0</accession>
<dbReference type="AlphaFoldDB" id="A0A9D4CHQ0"/>
<organism evidence="1 2">
    <name type="scientific">Dreissena polymorpha</name>
    <name type="common">Zebra mussel</name>
    <name type="synonym">Mytilus polymorpha</name>
    <dbReference type="NCBI Taxonomy" id="45954"/>
    <lineage>
        <taxon>Eukaryota</taxon>
        <taxon>Metazoa</taxon>
        <taxon>Spiralia</taxon>
        <taxon>Lophotrochozoa</taxon>
        <taxon>Mollusca</taxon>
        <taxon>Bivalvia</taxon>
        <taxon>Autobranchia</taxon>
        <taxon>Heteroconchia</taxon>
        <taxon>Euheterodonta</taxon>
        <taxon>Imparidentia</taxon>
        <taxon>Neoheterodontei</taxon>
        <taxon>Myida</taxon>
        <taxon>Dreissenoidea</taxon>
        <taxon>Dreissenidae</taxon>
        <taxon>Dreissena</taxon>
    </lineage>
</organism>
<reference evidence="1" key="1">
    <citation type="journal article" date="2019" name="bioRxiv">
        <title>The Genome of the Zebra Mussel, Dreissena polymorpha: A Resource for Invasive Species Research.</title>
        <authorList>
            <person name="McCartney M.A."/>
            <person name="Auch B."/>
            <person name="Kono T."/>
            <person name="Mallez S."/>
            <person name="Zhang Y."/>
            <person name="Obille A."/>
            <person name="Becker A."/>
            <person name="Abrahante J.E."/>
            <person name="Garbe J."/>
            <person name="Badalamenti J.P."/>
            <person name="Herman A."/>
            <person name="Mangelson H."/>
            <person name="Liachko I."/>
            <person name="Sullivan S."/>
            <person name="Sone E.D."/>
            <person name="Koren S."/>
            <person name="Silverstein K.A.T."/>
            <person name="Beckman K.B."/>
            <person name="Gohl D.M."/>
        </authorList>
    </citation>
    <scope>NUCLEOTIDE SEQUENCE</scope>
    <source>
        <strain evidence="1">Duluth1</strain>
        <tissue evidence="1">Whole animal</tissue>
    </source>
</reference>
<name>A0A9D4CHQ0_DREPO</name>
<protein>
    <submittedName>
        <fullName evidence="1">Uncharacterized protein</fullName>
    </submittedName>
</protein>
<evidence type="ECO:0000313" key="1">
    <source>
        <dbReference type="EMBL" id="KAH3724703.1"/>
    </source>
</evidence>
<proteinExistence type="predicted"/>
<evidence type="ECO:0000313" key="2">
    <source>
        <dbReference type="Proteomes" id="UP000828390"/>
    </source>
</evidence>
<sequence>MHPQPSVGARYAVNLFNFIADVEVMTKAGDAPDAPEDINFYAPLRRRGDDAEDVVQSLGGELDITSSCIISWLMMKVCPIEAVFGENPRNAEEQQIETDDFVEDSYDYDNDADYISSEESDSDCKGTVYPERDTVNIYVEESLNVIQGDGDKEQWKSTRLQIWMSSVGILLLA</sequence>
<keyword evidence="2" id="KW-1185">Reference proteome</keyword>
<gene>
    <name evidence="1" type="ORF">DPMN_050526</name>
</gene>
<dbReference type="EMBL" id="JAIWYP010000012">
    <property type="protein sequence ID" value="KAH3724703.1"/>
    <property type="molecule type" value="Genomic_DNA"/>
</dbReference>
<reference evidence="1" key="2">
    <citation type="submission" date="2020-11" db="EMBL/GenBank/DDBJ databases">
        <authorList>
            <person name="McCartney M.A."/>
            <person name="Auch B."/>
            <person name="Kono T."/>
            <person name="Mallez S."/>
            <person name="Becker A."/>
            <person name="Gohl D.M."/>
            <person name="Silverstein K.A.T."/>
            <person name="Koren S."/>
            <person name="Bechman K.B."/>
            <person name="Herman A."/>
            <person name="Abrahante J.E."/>
            <person name="Garbe J."/>
        </authorList>
    </citation>
    <scope>NUCLEOTIDE SEQUENCE</scope>
    <source>
        <strain evidence="1">Duluth1</strain>
        <tissue evidence="1">Whole animal</tissue>
    </source>
</reference>
<dbReference type="Proteomes" id="UP000828390">
    <property type="component" value="Unassembled WGS sequence"/>
</dbReference>